<protein>
    <submittedName>
        <fullName evidence="3">Efflux transporter outer membrane subunit</fullName>
    </submittedName>
</protein>
<evidence type="ECO:0000256" key="1">
    <source>
        <dbReference type="ARBA" id="ARBA00007613"/>
    </source>
</evidence>
<keyword evidence="2" id="KW-0449">Lipoprotein</keyword>
<evidence type="ECO:0000256" key="2">
    <source>
        <dbReference type="RuleBase" id="RU362097"/>
    </source>
</evidence>
<keyword evidence="2" id="KW-0472">Membrane</keyword>
<sequence length="482" mass="51835">MKRLVSAALIASLAGCSFIPHYERPTPPVPTSWPAGDPYLRQSEANLPSVTYRDIFRDPRLQRIIETALVNNRNLRATFANIAAAREQYRIQRADILPDVNANASLTEADRGSGASSGVGSAASGRRTTYNVQGGISAFEIDLFGRIRALSEAAQNRYFATEAGARATRLTLVGDIANAWLAYAADKDLLAIGERTAASAQRSVELTRARLNGGVAPRTDLRQAEQTLEQARADVAQSRTNLAQDANLLQLLVGSPVDPALLPASLTEVEGTIAELPAGLDSTILLRRPDVVEAEYQLRAANAQIGAARAALFPRISLTALLGFASTALSTLFTAGSFNWSVSPSVSYSIFQGGAAKANVRLTQAQRDAALAQYEGAIQTAFREVADALARRGTIDEQLRAQRAFFAAAEDNYRLSQARFQGGIDPFLQTLIAQRSYYSAERTLVGTRLTKAQNLVQLYRTLGGDSQLDATRDGPIPLSPTP</sequence>
<comment type="similarity">
    <text evidence="1 2">Belongs to the outer membrane factor (OMF) (TC 1.B.17) family.</text>
</comment>
<comment type="caution">
    <text evidence="3">The sequence shown here is derived from an EMBL/GenBank/DDBJ whole genome shotgun (WGS) entry which is preliminary data.</text>
</comment>
<proteinExistence type="inferred from homology"/>
<dbReference type="RefSeq" id="WP_380889766.1">
    <property type="nucleotide sequence ID" value="NZ_JBHUDY010000001.1"/>
</dbReference>
<dbReference type="Gene3D" id="2.20.200.10">
    <property type="entry name" value="Outer membrane efflux proteins (OEP)"/>
    <property type="match status" value="1"/>
</dbReference>
<organism evidence="3 4">
    <name type="scientific">Sphingomonas tabacisoli</name>
    <dbReference type="NCBI Taxonomy" id="2249466"/>
    <lineage>
        <taxon>Bacteria</taxon>
        <taxon>Pseudomonadati</taxon>
        <taxon>Pseudomonadota</taxon>
        <taxon>Alphaproteobacteria</taxon>
        <taxon>Sphingomonadales</taxon>
        <taxon>Sphingomonadaceae</taxon>
        <taxon>Sphingomonas</taxon>
    </lineage>
</organism>
<evidence type="ECO:0000313" key="4">
    <source>
        <dbReference type="Proteomes" id="UP001597115"/>
    </source>
</evidence>
<dbReference type="PANTHER" id="PTHR30203:SF32">
    <property type="entry name" value="CATION EFFLUX SYSTEM PROTEIN CUSC"/>
    <property type="match status" value="1"/>
</dbReference>
<keyword evidence="2" id="KW-0812">Transmembrane</keyword>
<gene>
    <name evidence="3" type="ORF">ACFSCW_12700</name>
</gene>
<dbReference type="NCBIfam" id="TIGR01845">
    <property type="entry name" value="outer_NodT"/>
    <property type="match status" value="1"/>
</dbReference>
<reference evidence="4" key="1">
    <citation type="journal article" date="2019" name="Int. J. Syst. Evol. Microbiol.">
        <title>The Global Catalogue of Microorganisms (GCM) 10K type strain sequencing project: providing services to taxonomists for standard genome sequencing and annotation.</title>
        <authorList>
            <consortium name="The Broad Institute Genomics Platform"/>
            <consortium name="The Broad Institute Genome Sequencing Center for Infectious Disease"/>
            <person name="Wu L."/>
            <person name="Ma J."/>
        </authorList>
    </citation>
    <scope>NUCLEOTIDE SEQUENCE [LARGE SCALE GENOMIC DNA]</scope>
    <source>
        <strain evidence="4">CGMCC 1.16275</strain>
    </source>
</reference>
<dbReference type="SUPFAM" id="SSF56954">
    <property type="entry name" value="Outer membrane efflux proteins (OEP)"/>
    <property type="match status" value="1"/>
</dbReference>
<dbReference type="EMBL" id="JBHUDY010000001">
    <property type="protein sequence ID" value="MFD1612662.1"/>
    <property type="molecule type" value="Genomic_DNA"/>
</dbReference>
<keyword evidence="2" id="KW-1134">Transmembrane beta strand</keyword>
<dbReference type="InterPro" id="IPR010131">
    <property type="entry name" value="MdtP/NodT-like"/>
</dbReference>
<dbReference type="Gene3D" id="1.20.1600.10">
    <property type="entry name" value="Outer membrane efflux proteins (OEP)"/>
    <property type="match status" value="1"/>
</dbReference>
<name>A0ABW4I629_9SPHN</name>
<dbReference type="Proteomes" id="UP001597115">
    <property type="component" value="Unassembled WGS sequence"/>
</dbReference>
<keyword evidence="2" id="KW-0564">Palmitate</keyword>
<comment type="subcellular location">
    <subcellularLocation>
        <location evidence="2">Cell membrane</location>
        <topology evidence="2">Lipid-anchor</topology>
    </subcellularLocation>
</comment>
<dbReference type="Pfam" id="PF02321">
    <property type="entry name" value="OEP"/>
    <property type="match status" value="2"/>
</dbReference>
<evidence type="ECO:0000313" key="3">
    <source>
        <dbReference type="EMBL" id="MFD1612662.1"/>
    </source>
</evidence>
<dbReference type="InterPro" id="IPR003423">
    <property type="entry name" value="OMP_efflux"/>
</dbReference>
<accession>A0ABW4I629</accession>
<dbReference type="PROSITE" id="PS51257">
    <property type="entry name" value="PROKAR_LIPOPROTEIN"/>
    <property type="match status" value="1"/>
</dbReference>
<keyword evidence="4" id="KW-1185">Reference proteome</keyword>
<dbReference type="PANTHER" id="PTHR30203">
    <property type="entry name" value="OUTER MEMBRANE CATION EFFLUX PROTEIN"/>
    <property type="match status" value="1"/>
</dbReference>